<dbReference type="EMBL" id="BJLP01000028">
    <property type="protein sequence ID" value="GEA81414.1"/>
    <property type="molecule type" value="Genomic_DNA"/>
</dbReference>
<organism evidence="3 4">
    <name type="scientific">Cellulomonas uda</name>
    <dbReference type="NCBI Taxonomy" id="1714"/>
    <lineage>
        <taxon>Bacteria</taxon>
        <taxon>Bacillati</taxon>
        <taxon>Actinomycetota</taxon>
        <taxon>Actinomycetes</taxon>
        <taxon>Micrococcales</taxon>
        <taxon>Cellulomonadaceae</taxon>
        <taxon>Cellulomonas</taxon>
    </lineage>
</organism>
<dbReference type="GO" id="GO:0006310">
    <property type="term" value="P:DNA recombination"/>
    <property type="evidence" value="ECO:0007669"/>
    <property type="project" value="UniProtKB-KW"/>
</dbReference>
<dbReference type="InterPro" id="IPR002104">
    <property type="entry name" value="Integrase_catalytic"/>
</dbReference>
<evidence type="ECO:0000313" key="3">
    <source>
        <dbReference type="EMBL" id="GEA81414.1"/>
    </source>
</evidence>
<proteinExistence type="predicted"/>
<dbReference type="InterPro" id="IPR011010">
    <property type="entry name" value="DNA_brk_join_enz"/>
</dbReference>
<comment type="caution">
    <text evidence="3">The sequence shown here is derived from an EMBL/GenBank/DDBJ whole genome shotgun (WGS) entry which is preliminary data.</text>
</comment>
<dbReference type="AlphaFoldDB" id="A0A4Y3KDG3"/>
<evidence type="ECO:0000313" key="4">
    <source>
        <dbReference type="Proteomes" id="UP000315842"/>
    </source>
</evidence>
<dbReference type="PROSITE" id="PS51898">
    <property type="entry name" value="TYR_RECOMBINASE"/>
    <property type="match status" value="1"/>
</dbReference>
<gene>
    <name evidence="3" type="ORF">CUD01_18580</name>
</gene>
<keyword evidence="4" id="KW-1185">Reference proteome</keyword>
<evidence type="ECO:0000259" key="2">
    <source>
        <dbReference type="PROSITE" id="PS51898"/>
    </source>
</evidence>
<accession>A0A4Y3KDG3</accession>
<sequence>MSRASGHVLGRVTILKPAASKPYYRLIYTDRDGRRKYPNAGLDAATALAKAERLNLDLARAAGENDQEDLATMVARYVSTPGGRKRDKSGQLLDEDWTPNHWTKVRQGLNRAISGLSDDQRRMPISALDGRTIDLMRSACGTRGMVRETTRHVRGFPRWAYEARAITRERLEFLPMNAPVLDPRFPQPSRRPRRHRNVRVQGRADIYVGEEDCPTPSKVVALAKQMQMRVGWGALAVYLAVATGLRIGELIQLTADDVVRVARGWQIAVDWQRDNNSGSKSRRALPKHGKRRAVPVGILPDYGFDLRDELLARVEVARQEQLAGRNPDALLFPAARGGMWWSSNLNDLIVSAQKDAGWEYVVVDEVRNLNNGTRAMVKVTPMVHTRHSLRHRFARDMIDTAAMPPGRLLQVGGWESLSVAETRTGAEHLDAAFETMNALA</sequence>
<dbReference type="Proteomes" id="UP000315842">
    <property type="component" value="Unassembled WGS sequence"/>
</dbReference>
<dbReference type="Pfam" id="PF00589">
    <property type="entry name" value="Phage_integrase"/>
    <property type="match status" value="1"/>
</dbReference>
<dbReference type="GO" id="GO:0003677">
    <property type="term" value="F:DNA binding"/>
    <property type="evidence" value="ECO:0007669"/>
    <property type="project" value="InterPro"/>
</dbReference>
<dbReference type="Gene3D" id="1.10.443.10">
    <property type="entry name" value="Intergrase catalytic core"/>
    <property type="match status" value="1"/>
</dbReference>
<name>A0A4Y3KDG3_CELUD</name>
<feature type="domain" description="Tyr recombinase" evidence="2">
    <location>
        <begin position="209"/>
        <end position="440"/>
    </location>
</feature>
<dbReference type="GO" id="GO:0015074">
    <property type="term" value="P:DNA integration"/>
    <property type="evidence" value="ECO:0007669"/>
    <property type="project" value="InterPro"/>
</dbReference>
<dbReference type="InterPro" id="IPR013762">
    <property type="entry name" value="Integrase-like_cat_sf"/>
</dbReference>
<dbReference type="SUPFAM" id="SSF56349">
    <property type="entry name" value="DNA breaking-rejoining enzymes"/>
    <property type="match status" value="1"/>
</dbReference>
<keyword evidence="1" id="KW-0233">DNA recombination</keyword>
<reference evidence="3 4" key="1">
    <citation type="submission" date="2019-06" db="EMBL/GenBank/DDBJ databases">
        <title>Whole genome shotgun sequence of Cellulomonas uda NBRC 3747.</title>
        <authorList>
            <person name="Hosoyama A."/>
            <person name="Uohara A."/>
            <person name="Ohji S."/>
            <person name="Ichikawa N."/>
        </authorList>
    </citation>
    <scope>NUCLEOTIDE SEQUENCE [LARGE SCALE GENOMIC DNA]</scope>
    <source>
        <strain evidence="3 4">NBRC 3747</strain>
    </source>
</reference>
<protein>
    <recommendedName>
        <fullName evidence="2">Tyr recombinase domain-containing protein</fullName>
    </recommendedName>
</protein>
<evidence type="ECO:0000256" key="1">
    <source>
        <dbReference type="ARBA" id="ARBA00023172"/>
    </source>
</evidence>